<dbReference type="PANTHER" id="PTHR48100:SF1">
    <property type="entry name" value="HISTIDINE PHOSPHATASE FAMILY PROTEIN-RELATED"/>
    <property type="match status" value="1"/>
</dbReference>
<keyword evidence="2" id="KW-0413">Isomerase</keyword>
<dbReference type="CDD" id="cd07067">
    <property type="entry name" value="HP_PGM_like"/>
    <property type="match status" value="1"/>
</dbReference>
<dbReference type="PANTHER" id="PTHR48100">
    <property type="entry name" value="BROAD-SPECIFICITY PHOSPHATASE YOR283W-RELATED"/>
    <property type="match status" value="1"/>
</dbReference>
<protein>
    <submittedName>
        <fullName evidence="5">Putative phosphoserine phosphatase 2</fullName>
        <ecNumber evidence="5">3.1.3.3</ecNumber>
    </submittedName>
</protein>
<name>A0A1S8MP30_CLOSA</name>
<reference evidence="5 6" key="1">
    <citation type="submission" date="2016-05" db="EMBL/GenBank/DDBJ databases">
        <title>Microbial solvent formation.</title>
        <authorList>
            <person name="Poehlein A."/>
            <person name="Montoya Solano J.D."/>
            <person name="Flitsch S."/>
            <person name="Krabben P."/>
            <person name="Duerre P."/>
            <person name="Daniel R."/>
        </authorList>
    </citation>
    <scope>NUCLEOTIDE SEQUENCE [LARGE SCALE GENOMIC DNA]</scope>
    <source>
        <strain evidence="5 6">L1-8</strain>
    </source>
</reference>
<evidence type="ECO:0000256" key="4">
    <source>
        <dbReference type="PIRSR" id="PIRSR613078-2"/>
    </source>
</evidence>
<dbReference type="STRING" id="169679.CSACC_25280"/>
<dbReference type="InterPro" id="IPR013078">
    <property type="entry name" value="His_Pase_superF_clade-1"/>
</dbReference>
<dbReference type="Gene3D" id="3.40.50.1240">
    <property type="entry name" value="Phosphoglycerate mutase-like"/>
    <property type="match status" value="1"/>
</dbReference>
<evidence type="ECO:0000313" key="6">
    <source>
        <dbReference type="Proteomes" id="UP000191154"/>
    </source>
</evidence>
<dbReference type="Proteomes" id="UP000191154">
    <property type="component" value="Unassembled WGS sequence"/>
</dbReference>
<keyword evidence="1" id="KW-0324">Glycolysis</keyword>
<dbReference type="EMBL" id="LZYZ01000011">
    <property type="protein sequence ID" value="OOM05930.1"/>
    <property type="molecule type" value="Genomic_DNA"/>
</dbReference>
<dbReference type="AlphaFoldDB" id="A0A1S8MP30"/>
<dbReference type="InterPro" id="IPR050275">
    <property type="entry name" value="PGM_Phosphatase"/>
</dbReference>
<feature type="binding site" evidence="4">
    <location>
        <position position="60"/>
    </location>
    <ligand>
        <name>substrate</name>
    </ligand>
</feature>
<sequence length="205" mass="23819">MIQTTIYLIRHGQTEWNLETRMQGHKDSPLTKLGIIQAQKLQDRLINEKIDLIYSSESKRAYDTAKIIQGNRNIPFHICKELKEINMGEWEGMKQIDIINKYSEAWNNFWNNPIKYSPTGKAESYQNLKNRVIPALENIINSNQGKNIIIVTHRITLKVIMSYFKNQDMHEICNNPDIDPASLSKICICNGTYKILLHGDTSHYK</sequence>
<dbReference type="Pfam" id="PF00300">
    <property type="entry name" value="His_Phos_1"/>
    <property type="match status" value="1"/>
</dbReference>
<dbReference type="GO" id="GO:0016791">
    <property type="term" value="F:phosphatase activity"/>
    <property type="evidence" value="ECO:0007669"/>
    <property type="project" value="TreeGrafter"/>
</dbReference>
<dbReference type="SUPFAM" id="SSF53254">
    <property type="entry name" value="Phosphoglycerate mutase-like"/>
    <property type="match status" value="1"/>
</dbReference>
<dbReference type="InterPro" id="IPR001345">
    <property type="entry name" value="PG/BPGM_mutase_AS"/>
</dbReference>
<comment type="caution">
    <text evidence="5">The sequence shown here is derived from an EMBL/GenBank/DDBJ whole genome shotgun (WGS) entry which is preliminary data.</text>
</comment>
<dbReference type="RefSeq" id="WP_077867455.1">
    <property type="nucleotide sequence ID" value="NZ_LZYZ01000011.1"/>
</dbReference>
<dbReference type="InterPro" id="IPR029033">
    <property type="entry name" value="His_PPase_superfam"/>
</dbReference>
<keyword evidence="5" id="KW-0378">Hydrolase</keyword>
<evidence type="ECO:0000256" key="1">
    <source>
        <dbReference type="ARBA" id="ARBA00023152"/>
    </source>
</evidence>
<accession>A0A1S8MP30</accession>
<evidence type="ECO:0000313" key="5">
    <source>
        <dbReference type="EMBL" id="OOM05930.1"/>
    </source>
</evidence>
<dbReference type="PIRSF" id="PIRSF000709">
    <property type="entry name" value="6PFK_2-Ptase"/>
    <property type="match status" value="1"/>
</dbReference>
<organism evidence="5 6">
    <name type="scientific">Clostridium saccharobutylicum</name>
    <dbReference type="NCBI Taxonomy" id="169679"/>
    <lineage>
        <taxon>Bacteria</taxon>
        <taxon>Bacillati</taxon>
        <taxon>Bacillota</taxon>
        <taxon>Clostridia</taxon>
        <taxon>Eubacteriales</taxon>
        <taxon>Clostridiaceae</taxon>
        <taxon>Clostridium</taxon>
    </lineage>
</organism>
<feature type="binding site" evidence="4">
    <location>
        <begin position="10"/>
        <end position="17"/>
    </location>
    <ligand>
        <name>substrate</name>
    </ligand>
</feature>
<evidence type="ECO:0000256" key="2">
    <source>
        <dbReference type="ARBA" id="ARBA00023235"/>
    </source>
</evidence>
<feature type="active site" description="Tele-phosphohistidine intermediate" evidence="3">
    <location>
        <position position="11"/>
    </location>
</feature>
<evidence type="ECO:0000256" key="3">
    <source>
        <dbReference type="PIRSR" id="PIRSR613078-1"/>
    </source>
</evidence>
<dbReference type="GO" id="GO:0005737">
    <property type="term" value="C:cytoplasm"/>
    <property type="evidence" value="ECO:0007669"/>
    <property type="project" value="TreeGrafter"/>
</dbReference>
<dbReference type="SMART" id="SM00855">
    <property type="entry name" value="PGAM"/>
    <property type="match status" value="1"/>
</dbReference>
<feature type="active site" description="Proton donor/acceptor" evidence="3">
    <location>
        <position position="84"/>
    </location>
</feature>
<dbReference type="PROSITE" id="PS00175">
    <property type="entry name" value="PG_MUTASE"/>
    <property type="match status" value="1"/>
</dbReference>
<dbReference type="EC" id="3.1.3.3" evidence="5"/>
<gene>
    <name evidence="5" type="primary">pspB_2</name>
    <name evidence="5" type="ORF">CLOSAC_45090</name>
</gene>
<proteinExistence type="predicted"/>